<comment type="caution">
    <text evidence="1">The sequence shown here is derived from an EMBL/GenBank/DDBJ whole genome shotgun (WGS) entry which is preliminary data.</text>
</comment>
<name>A0A929B5R0_9PSEU</name>
<dbReference type="Pfam" id="PF10604">
    <property type="entry name" value="Polyketide_cyc2"/>
    <property type="match status" value="1"/>
</dbReference>
<organism evidence="1 2">
    <name type="scientific">Saccharopolyspora montiporae</name>
    <dbReference type="NCBI Taxonomy" id="2781240"/>
    <lineage>
        <taxon>Bacteria</taxon>
        <taxon>Bacillati</taxon>
        <taxon>Actinomycetota</taxon>
        <taxon>Actinomycetes</taxon>
        <taxon>Pseudonocardiales</taxon>
        <taxon>Pseudonocardiaceae</taxon>
        <taxon>Saccharopolyspora</taxon>
    </lineage>
</organism>
<reference evidence="1" key="1">
    <citation type="submission" date="2020-10" db="EMBL/GenBank/DDBJ databases">
        <title>Diversity and distribution of actinomycetes associated with coral in the coast of Hainan.</title>
        <authorList>
            <person name="Li F."/>
        </authorList>
    </citation>
    <scope>NUCLEOTIDE SEQUENCE</scope>
    <source>
        <strain evidence="1">HNM0983</strain>
    </source>
</reference>
<dbReference type="Gene3D" id="3.30.530.20">
    <property type="match status" value="1"/>
</dbReference>
<keyword evidence="2" id="KW-1185">Reference proteome</keyword>
<evidence type="ECO:0000313" key="2">
    <source>
        <dbReference type="Proteomes" id="UP000598360"/>
    </source>
</evidence>
<dbReference type="SUPFAM" id="SSF55961">
    <property type="entry name" value="Bet v1-like"/>
    <property type="match status" value="1"/>
</dbReference>
<dbReference type="Proteomes" id="UP000598360">
    <property type="component" value="Unassembled WGS sequence"/>
</dbReference>
<gene>
    <name evidence="1" type="ORF">IQ251_04235</name>
</gene>
<evidence type="ECO:0000313" key="1">
    <source>
        <dbReference type="EMBL" id="MBE9373654.1"/>
    </source>
</evidence>
<dbReference type="EMBL" id="JADEYC010000007">
    <property type="protein sequence ID" value="MBE9373654.1"/>
    <property type="molecule type" value="Genomic_DNA"/>
</dbReference>
<protein>
    <submittedName>
        <fullName evidence="1">SRPBCC family protein</fullName>
    </submittedName>
</protein>
<dbReference type="InterPro" id="IPR023393">
    <property type="entry name" value="START-like_dom_sf"/>
</dbReference>
<sequence>MVRVQVQETVRATPEEFLGLVMDIERYAQVDKKINPVLWRRRDGDVVEFACRPKLAGLRQPKVVQYARLTPGRRIDIGLMPLPANRIAHALARFAASFECEAVEGGTRVVRTLEFQFTPPARWLLEPLFRRRLEDEVRAELRLAKHHLEDGRH</sequence>
<accession>A0A929B5R0</accession>
<dbReference type="AlphaFoldDB" id="A0A929B5R0"/>
<dbReference type="InterPro" id="IPR019587">
    <property type="entry name" value="Polyketide_cyclase/dehydratase"/>
</dbReference>
<proteinExistence type="predicted"/>